<protein>
    <submittedName>
        <fullName evidence="7">Sigma-70 family RNA polymerase sigma factor</fullName>
    </submittedName>
</protein>
<dbReference type="Gene3D" id="1.10.10.10">
    <property type="entry name" value="Winged helix-like DNA-binding domain superfamily/Winged helix DNA-binding domain"/>
    <property type="match status" value="1"/>
</dbReference>
<dbReference type="EMBL" id="JAGGJA010000001">
    <property type="protein sequence ID" value="MCW9705329.1"/>
    <property type="molecule type" value="Genomic_DNA"/>
</dbReference>
<name>A0ABT3PHD1_9BACT</name>
<dbReference type="Pfam" id="PF08281">
    <property type="entry name" value="Sigma70_r4_2"/>
    <property type="match status" value="1"/>
</dbReference>
<reference evidence="7 8" key="1">
    <citation type="submission" date="2021-03" db="EMBL/GenBank/DDBJ databases">
        <title>Aliifodinibius sp. nov., a new bacterium isolated from saline soil.</title>
        <authorList>
            <person name="Galisteo C."/>
            <person name="De La Haba R."/>
            <person name="Sanchez-Porro C."/>
            <person name="Ventosa A."/>
        </authorList>
    </citation>
    <scope>NUCLEOTIDE SEQUENCE [LARGE SCALE GENOMIC DNA]</scope>
    <source>
        <strain evidence="7 8">1BSP15-2V2</strain>
    </source>
</reference>
<evidence type="ECO:0000256" key="3">
    <source>
        <dbReference type="ARBA" id="ARBA00023082"/>
    </source>
</evidence>
<accession>A0ABT3PHD1</accession>
<dbReference type="SUPFAM" id="SSF88946">
    <property type="entry name" value="Sigma2 domain of RNA polymerase sigma factors"/>
    <property type="match status" value="1"/>
</dbReference>
<evidence type="ECO:0000259" key="6">
    <source>
        <dbReference type="Pfam" id="PF08281"/>
    </source>
</evidence>
<dbReference type="PANTHER" id="PTHR43133">
    <property type="entry name" value="RNA POLYMERASE ECF-TYPE SIGMA FACTO"/>
    <property type="match status" value="1"/>
</dbReference>
<dbReference type="NCBIfam" id="TIGR02937">
    <property type="entry name" value="sigma70-ECF"/>
    <property type="match status" value="1"/>
</dbReference>
<comment type="similarity">
    <text evidence="1">Belongs to the sigma-70 factor family. ECF subfamily.</text>
</comment>
<evidence type="ECO:0000256" key="2">
    <source>
        <dbReference type="ARBA" id="ARBA00023015"/>
    </source>
</evidence>
<evidence type="ECO:0000313" key="7">
    <source>
        <dbReference type="EMBL" id="MCW9705329.1"/>
    </source>
</evidence>
<proteinExistence type="inferred from homology"/>
<dbReference type="Proteomes" id="UP001207918">
    <property type="component" value="Unassembled WGS sequence"/>
</dbReference>
<sequence length="163" mass="19595">MSQLFNTSYSWLFKYGYRIIPKRSLVKDAIQELFLVIWNKRDTINEARSVRSYLITSLRRIIFRRLEKQRNRSERNYDYRESFLEDEKNIEQSIISHECSNSQKEQLKIAIEALSKRQRQAIHLKYYRGLSNNEIAEVMSINKQSVYNHVSKAIIKMQNVVEQ</sequence>
<keyword evidence="8" id="KW-1185">Reference proteome</keyword>
<dbReference type="InterPro" id="IPR013325">
    <property type="entry name" value="RNA_pol_sigma_r2"/>
</dbReference>
<dbReference type="Pfam" id="PF04542">
    <property type="entry name" value="Sigma70_r2"/>
    <property type="match status" value="1"/>
</dbReference>
<dbReference type="InterPro" id="IPR013249">
    <property type="entry name" value="RNA_pol_sigma70_r4_t2"/>
</dbReference>
<dbReference type="SUPFAM" id="SSF88659">
    <property type="entry name" value="Sigma3 and sigma4 domains of RNA polymerase sigma factors"/>
    <property type="match status" value="1"/>
</dbReference>
<evidence type="ECO:0000256" key="4">
    <source>
        <dbReference type="ARBA" id="ARBA00023163"/>
    </source>
</evidence>
<dbReference type="InterPro" id="IPR014284">
    <property type="entry name" value="RNA_pol_sigma-70_dom"/>
</dbReference>
<dbReference type="RefSeq" id="WP_265763991.1">
    <property type="nucleotide sequence ID" value="NZ_JAGGJA010000001.1"/>
</dbReference>
<dbReference type="InterPro" id="IPR007627">
    <property type="entry name" value="RNA_pol_sigma70_r2"/>
</dbReference>
<dbReference type="InterPro" id="IPR039425">
    <property type="entry name" value="RNA_pol_sigma-70-like"/>
</dbReference>
<dbReference type="Gene3D" id="1.10.1740.10">
    <property type="match status" value="1"/>
</dbReference>
<feature type="domain" description="RNA polymerase sigma factor 70 region 4 type 2" evidence="6">
    <location>
        <begin position="110"/>
        <end position="156"/>
    </location>
</feature>
<dbReference type="PANTHER" id="PTHR43133:SF46">
    <property type="entry name" value="RNA POLYMERASE SIGMA-70 FACTOR ECF SUBFAMILY"/>
    <property type="match status" value="1"/>
</dbReference>
<evidence type="ECO:0000259" key="5">
    <source>
        <dbReference type="Pfam" id="PF04542"/>
    </source>
</evidence>
<comment type="caution">
    <text evidence="7">The sequence shown here is derived from an EMBL/GenBank/DDBJ whole genome shotgun (WGS) entry which is preliminary data.</text>
</comment>
<organism evidence="7 8">
    <name type="scientific">Fodinibius salsisoli</name>
    <dbReference type="NCBI Taxonomy" id="2820877"/>
    <lineage>
        <taxon>Bacteria</taxon>
        <taxon>Pseudomonadati</taxon>
        <taxon>Balneolota</taxon>
        <taxon>Balneolia</taxon>
        <taxon>Balneolales</taxon>
        <taxon>Balneolaceae</taxon>
        <taxon>Fodinibius</taxon>
    </lineage>
</organism>
<feature type="domain" description="RNA polymerase sigma-70 region 2" evidence="5">
    <location>
        <begin position="4"/>
        <end position="71"/>
    </location>
</feature>
<keyword evidence="3" id="KW-0731">Sigma factor</keyword>
<keyword evidence="4" id="KW-0804">Transcription</keyword>
<evidence type="ECO:0000256" key="1">
    <source>
        <dbReference type="ARBA" id="ARBA00010641"/>
    </source>
</evidence>
<dbReference type="InterPro" id="IPR013324">
    <property type="entry name" value="RNA_pol_sigma_r3/r4-like"/>
</dbReference>
<evidence type="ECO:0000313" key="8">
    <source>
        <dbReference type="Proteomes" id="UP001207918"/>
    </source>
</evidence>
<keyword evidence="2" id="KW-0805">Transcription regulation</keyword>
<dbReference type="InterPro" id="IPR036388">
    <property type="entry name" value="WH-like_DNA-bd_sf"/>
</dbReference>
<gene>
    <name evidence="7" type="ORF">J6I44_00620</name>
</gene>